<dbReference type="InterPro" id="IPR027417">
    <property type="entry name" value="P-loop_NTPase"/>
</dbReference>
<evidence type="ECO:0000313" key="5">
    <source>
        <dbReference type="Proteomes" id="UP000604046"/>
    </source>
</evidence>
<feature type="domain" description="Kinesin motor" evidence="3">
    <location>
        <begin position="1"/>
        <end position="204"/>
    </location>
</feature>
<organism evidence="4 5">
    <name type="scientific">Symbiodinium natans</name>
    <dbReference type="NCBI Taxonomy" id="878477"/>
    <lineage>
        <taxon>Eukaryota</taxon>
        <taxon>Sar</taxon>
        <taxon>Alveolata</taxon>
        <taxon>Dinophyceae</taxon>
        <taxon>Suessiales</taxon>
        <taxon>Symbiodiniaceae</taxon>
        <taxon>Symbiodinium</taxon>
    </lineage>
</organism>
<dbReference type="OrthoDB" id="425146at2759"/>
<evidence type="ECO:0000259" key="3">
    <source>
        <dbReference type="PROSITE" id="PS50067"/>
    </source>
</evidence>
<dbReference type="GO" id="GO:0003777">
    <property type="term" value="F:microtubule motor activity"/>
    <property type="evidence" value="ECO:0007669"/>
    <property type="project" value="InterPro"/>
</dbReference>
<dbReference type="Gene3D" id="3.40.850.10">
    <property type="entry name" value="Kinesin motor domain"/>
    <property type="match status" value="1"/>
</dbReference>
<dbReference type="GO" id="GO:0007018">
    <property type="term" value="P:microtubule-based movement"/>
    <property type="evidence" value="ECO:0007669"/>
    <property type="project" value="InterPro"/>
</dbReference>
<dbReference type="GO" id="GO:0008017">
    <property type="term" value="F:microtubule binding"/>
    <property type="evidence" value="ECO:0007669"/>
    <property type="project" value="InterPro"/>
</dbReference>
<reference evidence="4" key="1">
    <citation type="submission" date="2021-02" db="EMBL/GenBank/DDBJ databases">
        <authorList>
            <person name="Dougan E. K."/>
            <person name="Rhodes N."/>
            <person name="Thang M."/>
            <person name="Chan C."/>
        </authorList>
    </citation>
    <scope>NUCLEOTIDE SEQUENCE</scope>
</reference>
<dbReference type="EMBL" id="CAJNDS010000313">
    <property type="protein sequence ID" value="CAE7042334.1"/>
    <property type="molecule type" value="Genomic_DNA"/>
</dbReference>
<dbReference type="PROSITE" id="PS50067">
    <property type="entry name" value="KINESIN_MOTOR_2"/>
    <property type="match status" value="1"/>
</dbReference>
<dbReference type="GO" id="GO:0005524">
    <property type="term" value="F:ATP binding"/>
    <property type="evidence" value="ECO:0007669"/>
    <property type="project" value="InterPro"/>
</dbReference>
<dbReference type="AlphaFoldDB" id="A0A812IQZ2"/>
<dbReference type="GO" id="GO:0005871">
    <property type="term" value="C:kinesin complex"/>
    <property type="evidence" value="ECO:0007669"/>
    <property type="project" value="TreeGrafter"/>
</dbReference>
<dbReference type="SUPFAM" id="SSF52540">
    <property type="entry name" value="P-loop containing nucleoside triphosphate hydrolases"/>
    <property type="match status" value="1"/>
</dbReference>
<dbReference type="Pfam" id="PF00225">
    <property type="entry name" value="Kinesin"/>
    <property type="match status" value="1"/>
</dbReference>
<dbReference type="InterPro" id="IPR036961">
    <property type="entry name" value="Kinesin_motor_dom_sf"/>
</dbReference>
<comment type="caution">
    <text evidence="4">The sequence shown here is derived from an EMBL/GenBank/DDBJ whole genome shotgun (WGS) entry which is preliminary data.</text>
</comment>
<keyword evidence="5" id="KW-1185">Reference proteome</keyword>
<dbReference type="Proteomes" id="UP000604046">
    <property type="component" value="Unassembled WGS sequence"/>
</dbReference>
<feature type="region of interest" description="Disordered" evidence="2">
    <location>
        <begin position="208"/>
        <end position="232"/>
    </location>
</feature>
<dbReference type="PANTHER" id="PTHR24115">
    <property type="entry name" value="KINESIN-RELATED"/>
    <property type="match status" value="1"/>
</dbReference>
<proteinExistence type="inferred from homology"/>
<name>A0A812IQZ2_9DINO</name>
<dbReference type="InterPro" id="IPR001752">
    <property type="entry name" value="Kinesin_motor_dom"/>
</dbReference>
<gene>
    <name evidence="4" type="primary">Kif14</name>
    <name evidence="4" type="ORF">SNAT2548_LOCUS5020</name>
</gene>
<accession>A0A812IQZ2</accession>
<evidence type="ECO:0000256" key="1">
    <source>
        <dbReference type="PROSITE-ProRule" id="PRU00283"/>
    </source>
</evidence>
<dbReference type="InterPro" id="IPR027640">
    <property type="entry name" value="Kinesin-like_fam"/>
</dbReference>
<protein>
    <submittedName>
        <fullName evidence="4">Kif14 protein</fullName>
    </submittedName>
</protein>
<comment type="caution">
    <text evidence="1">Lacks conserved residue(s) required for the propagation of feature annotation.</text>
</comment>
<sequence>MAISVEFFEVINELVFDLLATEEKIESGHRTRFQTGGETHVEGVPRRGCRTADEMRAFLAHGLRQRELLATGRPAGGQSRSTLLFTFCVDVFEGVDRELKRAVLQFIRLPSTSRPPSRPLRESESSSAVVMSLSSVSTVFSYLIPQNRGRKRTIPWRDSCCTRLLYNALRNGAHVVFIGTVSSSEDAVEDTFDTLRFLQRVREAVTTEPLQAPTTREAPLSFATPPETTAPP</sequence>
<dbReference type="GO" id="GO:0016887">
    <property type="term" value="F:ATP hydrolysis activity"/>
    <property type="evidence" value="ECO:0007669"/>
    <property type="project" value="TreeGrafter"/>
</dbReference>
<comment type="similarity">
    <text evidence="1">Belongs to the TRAFAC class myosin-kinesin ATPase superfamily. Kinesin family.</text>
</comment>
<evidence type="ECO:0000313" key="4">
    <source>
        <dbReference type="EMBL" id="CAE7042334.1"/>
    </source>
</evidence>
<dbReference type="GO" id="GO:0005874">
    <property type="term" value="C:microtubule"/>
    <property type="evidence" value="ECO:0007669"/>
    <property type="project" value="TreeGrafter"/>
</dbReference>
<evidence type="ECO:0000256" key="2">
    <source>
        <dbReference type="SAM" id="MobiDB-lite"/>
    </source>
</evidence>